<keyword evidence="5 11" id="KW-0067">ATP-binding</keyword>
<dbReference type="SMART" id="SM00382">
    <property type="entry name" value="AAA"/>
    <property type="match status" value="1"/>
</dbReference>
<evidence type="ECO:0000259" key="10">
    <source>
        <dbReference type="PROSITE" id="PS50929"/>
    </source>
</evidence>
<evidence type="ECO:0000256" key="2">
    <source>
        <dbReference type="ARBA" id="ARBA00022475"/>
    </source>
</evidence>
<feature type="transmembrane region" description="Helical" evidence="8">
    <location>
        <begin position="280"/>
        <end position="301"/>
    </location>
</feature>
<feature type="transmembrane region" description="Helical" evidence="8">
    <location>
        <begin position="55"/>
        <end position="73"/>
    </location>
</feature>
<keyword evidence="7 8" id="KW-0472">Membrane</keyword>
<evidence type="ECO:0000256" key="1">
    <source>
        <dbReference type="ARBA" id="ARBA00004651"/>
    </source>
</evidence>
<accession>A0ABT2YE80</accession>
<dbReference type="SUPFAM" id="SSF52540">
    <property type="entry name" value="P-loop containing nucleoside triphosphate hydrolases"/>
    <property type="match status" value="1"/>
</dbReference>
<organism evidence="11 12">
    <name type="scientific">Roseateles oligotrophus</name>
    <dbReference type="NCBI Taxonomy" id="1769250"/>
    <lineage>
        <taxon>Bacteria</taxon>
        <taxon>Pseudomonadati</taxon>
        <taxon>Pseudomonadota</taxon>
        <taxon>Betaproteobacteria</taxon>
        <taxon>Burkholderiales</taxon>
        <taxon>Sphaerotilaceae</taxon>
        <taxon>Roseateles</taxon>
    </lineage>
</organism>
<dbReference type="RefSeq" id="WP_263570964.1">
    <property type="nucleotide sequence ID" value="NZ_JAJIRN010000004.1"/>
</dbReference>
<sequence>MTLKQMLVGFVRRHWAAYALAALMLFCIALLTVWIPRQVGHVVDGLVAGTLHGDALLTQLAFLVGCGVLIYLLRVGWRLALFAAAYRLGQELRTRLYQVLTLQGPVFFQAKRTGDLMALATNDIDAVEMAAGEALLAAFDGSLTLALVLTMMTLGIDWRLGLAALLPFPLMAYAFWRISEKVHQAWQSSLGRFSGLNQHVQEGLSGVRTLRALGLTERNARQFSELAESAGNASYQAQRWEAAFEPAVGMTLSAALTIALGLGAYLVAKQELTIGQLTAFTMYLGQLIWPMFAAGWVLSLLERGRAAWDRLLPVLEAPLTLSDSGSAVPPTAASIRFERVSFGYALAETAALTDISLTLSPGQTLGLVGPTGAGKSTLLHLLLRQFEPTAGSIHLGPHALPELSLQALRQGLAWVPQEPFLFSASIAENIALARPEATPSEIEAAARMAAVHEDILRLPAGYATEIGERGVTLSGGQRQRVAIARALLSDAPLLLLDDALSAVDTGTETQILEHLRELRRSRPDRSSLIVSHRLSAVMDADHIVVLQQGRITEQGGHAELLSIEGGWYAAQWRYQQLEASIDADE</sequence>
<dbReference type="GO" id="GO:0005524">
    <property type="term" value="F:ATP binding"/>
    <property type="evidence" value="ECO:0007669"/>
    <property type="project" value="UniProtKB-KW"/>
</dbReference>
<feature type="domain" description="ABC transporter" evidence="9">
    <location>
        <begin position="335"/>
        <end position="573"/>
    </location>
</feature>
<evidence type="ECO:0000313" key="12">
    <source>
        <dbReference type="Proteomes" id="UP001209701"/>
    </source>
</evidence>
<dbReference type="Gene3D" id="1.20.1560.10">
    <property type="entry name" value="ABC transporter type 1, transmembrane domain"/>
    <property type="match status" value="1"/>
</dbReference>
<feature type="transmembrane region" description="Helical" evidence="8">
    <location>
        <begin position="247"/>
        <end position="268"/>
    </location>
</feature>
<dbReference type="InterPro" id="IPR027417">
    <property type="entry name" value="P-loop_NTPase"/>
</dbReference>
<dbReference type="InterPro" id="IPR036640">
    <property type="entry name" value="ABC1_TM_sf"/>
</dbReference>
<evidence type="ECO:0000256" key="5">
    <source>
        <dbReference type="ARBA" id="ARBA00022840"/>
    </source>
</evidence>
<feature type="transmembrane region" description="Helical" evidence="8">
    <location>
        <begin position="15"/>
        <end position="35"/>
    </location>
</feature>
<dbReference type="PROSITE" id="PS00211">
    <property type="entry name" value="ABC_TRANSPORTER_1"/>
    <property type="match status" value="1"/>
</dbReference>
<keyword evidence="6 8" id="KW-1133">Transmembrane helix</keyword>
<dbReference type="PROSITE" id="PS50929">
    <property type="entry name" value="ABC_TM1F"/>
    <property type="match status" value="1"/>
</dbReference>
<dbReference type="CDD" id="cd18541">
    <property type="entry name" value="ABC_6TM_TmrB_like"/>
    <property type="match status" value="1"/>
</dbReference>
<dbReference type="Gene3D" id="3.40.50.300">
    <property type="entry name" value="P-loop containing nucleotide triphosphate hydrolases"/>
    <property type="match status" value="1"/>
</dbReference>
<dbReference type="SUPFAM" id="SSF90123">
    <property type="entry name" value="ABC transporter transmembrane region"/>
    <property type="match status" value="1"/>
</dbReference>
<evidence type="ECO:0000256" key="4">
    <source>
        <dbReference type="ARBA" id="ARBA00022741"/>
    </source>
</evidence>
<evidence type="ECO:0000256" key="7">
    <source>
        <dbReference type="ARBA" id="ARBA00023136"/>
    </source>
</evidence>
<dbReference type="InterPro" id="IPR011527">
    <property type="entry name" value="ABC1_TM_dom"/>
</dbReference>
<reference evidence="11 12" key="1">
    <citation type="submission" date="2021-11" db="EMBL/GenBank/DDBJ databases">
        <authorList>
            <person name="Liang Q."/>
            <person name="Mou H."/>
            <person name="Liu Z."/>
        </authorList>
    </citation>
    <scope>NUCLEOTIDE SEQUENCE [LARGE SCALE GENOMIC DNA]</scope>
    <source>
        <strain evidence="11 12">CHU3</strain>
    </source>
</reference>
<keyword evidence="2" id="KW-1003">Cell membrane</keyword>
<protein>
    <submittedName>
        <fullName evidence="11">ATP-binding cassette domain-containing protein</fullName>
    </submittedName>
</protein>
<evidence type="ECO:0000259" key="9">
    <source>
        <dbReference type="PROSITE" id="PS50893"/>
    </source>
</evidence>
<proteinExistence type="predicted"/>
<dbReference type="InterPro" id="IPR003593">
    <property type="entry name" value="AAA+_ATPase"/>
</dbReference>
<dbReference type="PANTHER" id="PTHR24221:SF300">
    <property type="entry name" value="MULTIDRUG RESISTANCE-LIKE ATP-BINDING PROTEIN MDLA"/>
    <property type="match status" value="1"/>
</dbReference>
<keyword evidence="12" id="KW-1185">Reference proteome</keyword>
<keyword evidence="4" id="KW-0547">Nucleotide-binding</keyword>
<feature type="transmembrane region" description="Helical" evidence="8">
    <location>
        <begin position="158"/>
        <end position="176"/>
    </location>
</feature>
<dbReference type="InterPro" id="IPR003439">
    <property type="entry name" value="ABC_transporter-like_ATP-bd"/>
</dbReference>
<feature type="transmembrane region" description="Helical" evidence="8">
    <location>
        <begin position="134"/>
        <end position="152"/>
    </location>
</feature>
<dbReference type="EMBL" id="JAJIRN010000004">
    <property type="protein sequence ID" value="MCV2368360.1"/>
    <property type="molecule type" value="Genomic_DNA"/>
</dbReference>
<dbReference type="InterPro" id="IPR039421">
    <property type="entry name" value="Type_1_exporter"/>
</dbReference>
<evidence type="ECO:0000313" key="11">
    <source>
        <dbReference type="EMBL" id="MCV2368360.1"/>
    </source>
</evidence>
<evidence type="ECO:0000256" key="3">
    <source>
        <dbReference type="ARBA" id="ARBA00022692"/>
    </source>
</evidence>
<feature type="domain" description="ABC transmembrane type-1" evidence="10">
    <location>
        <begin position="19"/>
        <end position="303"/>
    </location>
</feature>
<dbReference type="PROSITE" id="PS50893">
    <property type="entry name" value="ABC_TRANSPORTER_2"/>
    <property type="match status" value="1"/>
</dbReference>
<dbReference type="Pfam" id="PF00664">
    <property type="entry name" value="ABC_membrane"/>
    <property type="match status" value="1"/>
</dbReference>
<keyword evidence="3 8" id="KW-0812">Transmembrane</keyword>
<gene>
    <name evidence="11" type="ORF">LNV07_09665</name>
</gene>
<comment type="caution">
    <text evidence="11">The sequence shown here is derived from an EMBL/GenBank/DDBJ whole genome shotgun (WGS) entry which is preliminary data.</text>
</comment>
<evidence type="ECO:0000256" key="6">
    <source>
        <dbReference type="ARBA" id="ARBA00022989"/>
    </source>
</evidence>
<dbReference type="InterPro" id="IPR017871">
    <property type="entry name" value="ABC_transporter-like_CS"/>
</dbReference>
<evidence type="ECO:0000256" key="8">
    <source>
        <dbReference type="SAM" id="Phobius"/>
    </source>
</evidence>
<comment type="subcellular location">
    <subcellularLocation>
        <location evidence="1">Cell membrane</location>
        <topology evidence="1">Multi-pass membrane protein</topology>
    </subcellularLocation>
</comment>
<name>A0ABT2YE80_9BURK</name>
<dbReference type="PANTHER" id="PTHR24221">
    <property type="entry name" value="ATP-BINDING CASSETTE SUB-FAMILY B"/>
    <property type="match status" value="1"/>
</dbReference>
<dbReference type="Proteomes" id="UP001209701">
    <property type="component" value="Unassembled WGS sequence"/>
</dbReference>
<dbReference type="Pfam" id="PF00005">
    <property type="entry name" value="ABC_tran"/>
    <property type="match status" value="1"/>
</dbReference>